<feature type="chain" id="PRO_5021314142" description="SMP-30/Gluconolactonase/LRE-like region domain-containing protein" evidence="1">
    <location>
        <begin position="21"/>
        <end position="418"/>
    </location>
</feature>
<evidence type="ECO:0008006" key="4">
    <source>
        <dbReference type="Google" id="ProtNLM"/>
    </source>
</evidence>
<protein>
    <recommendedName>
        <fullName evidence="4">SMP-30/Gluconolactonase/LRE-like region domain-containing protein</fullName>
    </recommendedName>
</protein>
<evidence type="ECO:0000313" key="3">
    <source>
        <dbReference type="Proteomes" id="UP000297407"/>
    </source>
</evidence>
<keyword evidence="1" id="KW-0732">Signal</keyword>
<sequence length="418" mass="47371">MKFNCIKNVFFCLVFSLSLAQSQKEMYNLSIRAYQDKDFGKFLKLTQKLDSIRPSHPTYTYNLACAYALNEKPNEALSVLKQCVLMNHALNFEAENDLSSLKKTDGYAEIVALKSALEIPVATSEKQVVLSEKELHPEGLLYLKNSKTWLVTSIRNRKIVSFDIHTGACQDWFASPDLLSVFAVKADKKEKFLWACTSAMPEMKGYNKGFEGKSEIIKIDIKTKKIVKRFPLQGNHVLGDLVVAKNGDVYISDSGEAIIFKISGDTISMWLDLKKEAFNLQGLTFNEGESQLFIADYMKGILSIRMSNPEGRNWLQFPESNTVKGIDGLLWYKNSLIAIHNGVKPIRIMRYSLRDNEIIASVALDHNRPEFDEPALGTLSNGKLYFFANAPWKAYNKDFDLDLTQFSNPVLYTNTLTE</sequence>
<evidence type="ECO:0000256" key="1">
    <source>
        <dbReference type="SAM" id="SignalP"/>
    </source>
</evidence>
<name>A0A4Z0LC29_9FLAO</name>
<dbReference type="EMBL" id="SRLH01000001">
    <property type="protein sequence ID" value="TGD59434.1"/>
    <property type="molecule type" value="Genomic_DNA"/>
</dbReference>
<dbReference type="Gene3D" id="2.120.10.30">
    <property type="entry name" value="TolB, C-terminal domain"/>
    <property type="match status" value="1"/>
</dbReference>
<reference evidence="2 3" key="1">
    <citation type="submission" date="2019-04" db="EMBL/GenBank/DDBJ databases">
        <title>Flavobacterium sp. strain DS2-A Genome sequencing and assembly.</title>
        <authorList>
            <person name="Kim I."/>
        </authorList>
    </citation>
    <scope>NUCLEOTIDE SEQUENCE [LARGE SCALE GENOMIC DNA]</scope>
    <source>
        <strain evidence="2 3">DS2-A</strain>
    </source>
</reference>
<keyword evidence="3" id="KW-1185">Reference proteome</keyword>
<dbReference type="OrthoDB" id="8584394at2"/>
<evidence type="ECO:0000313" key="2">
    <source>
        <dbReference type="EMBL" id="TGD59434.1"/>
    </source>
</evidence>
<organism evidence="2 3">
    <name type="scientific">Flavobacterium humi</name>
    <dbReference type="NCBI Taxonomy" id="2562683"/>
    <lineage>
        <taxon>Bacteria</taxon>
        <taxon>Pseudomonadati</taxon>
        <taxon>Bacteroidota</taxon>
        <taxon>Flavobacteriia</taxon>
        <taxon>Flavobacteriales</taxon>
        <taxon>Flavobacteriaceae</taxon>
        <taxon>Flavobacterium</taxon>
    </lineage>
</organism>
<dbReference type="Proteomes" id="UP000297407">
    <property type="component" value="Unassembled WGS sequence"/>
</dbReference>
<dbReference type="Gene3D" id="1.25.40.10">
    <property type="entry name" value="Tetratricopeptide repeat domain"/>
    <property type="match status" value="1"/>
</dbReference>
<comment type="caution">
    <text evidence="2">The sequence shown here is derived from an EMBL/GenBank/DDBJ whole genome shotgun (WGS) entry which is preliminary data.</text>
</comment>
<dbReference type="SUPFAM" id="SSF63825">
    <property type="entry name" value="YWTD domain"/>
    <property type="match status" value="1"/>
</dbReference>
<accession>A0A4Z0LC29</accession>
<dbReference type="SUPFAM" id="SSF48452">
    <property type="entry name" value="TPR-like"/>
    <property type="match status" value="1"/>
</dbReference>
<dbReference type="InterPro" id="IPR011990">
    <property type="entry name" value="TPR-like_helical_dom_sf"/>
</dbReference>
<dbReference type="AlphaFoldDB" id="A0A4Z0LC29"/>
<feature type="signal peptide" evidence="1">
    <location>
        <begin position="1"/>
        <end position="20"/>
    </location>
</feature>
<dbReference type="InterPro" id="IPR011042">
    <property type="entry name" value="6-blade_b-propeller_TolB-like"/>
</dbReference>
<gene>
    <name evidence="2" type="ORF">E4635_00425</name>
</gene>
<dbReference type="RefSeq" id="WP_135524641.1">
    <property type="nucleotide sequence ID" value="NZ_SRLH01000001.1"/>
</dbReference>
<proteinExistence type="predicted"/>